<accession>A0ACB8H589</accession>
<keyword evidence="1" id="KW-0560">Oxidoreductase</keyword>
<gene>
    <name evidence="1" type="ORF">JR316_0005272</name>
</gene>
<sequence length="605" mass="68224">MGLPPGIVYIISHLPSVLFYSVATYVGLYILQDQQILPVVPVWVTVIATVLARPVIFVFQRYFSLWQNKRAAAANGAIIAPYVNKSPLAIIAEVVESIRNGYPAETVLRWTKEYGNVVQFDLFTSTAIIVDEPEHVKAVLATQFDSFAKGSLFLSQMDSLLGVGVFNADGKHLRICNSVCQLIKGDQVKCGSAFHRSMTRPFFTRERISDFEIYDRNWDLSLKLAKQRIEEGYSIDVQDLVSRFTLDSATEFLFGASVGSLSAGIPYPPEHVENNTAAFYSHPSTTFVKAFTEGLILAAVRTGLGQEWPLAEFGQDKITPLRKTMDEFTEPLMKMALDKREKALAEGVELKDKEEMTLLGHLVNHTQDTKILKDELINLLVAGRDTTMCLLTFAIYMLAEHPDVEKRLRQEIFDIVGPTSAPKYEQMRDMRYTRAFLNEVLRLYPPVTAIKPVVLPPARKGGKPIYIPKDTTCLYTVLNIHRRTDLWGPDALEFDPDRFLDSRVQKYLVHNPFIFCPFNAGPRICLGQQASSIFAYHEATYYLVRLLQNFTGFTLDQSANVPPPAHWKSGDALVAREKVRPTAHLTMYIKGGLWVQMKELKANEV</sequence>
<keyword evidence="2" id="KW-1185">Reference proteome</keyword>
<reference evidence="1" key="1">
    <citation type="submission" date="2021-10" db="EMBL/GenBank/DDBJ databases">
        <title>Psilocybe cubensis genome.</title>
        <authorList>
            <person name="Mckernan K.J."/>
            <person name="Crawford S."/>
            <person name="Trippe A."/>
            <person name="Kane L.T."/>
            <person name="Mclaughlin S."/>
        </authorList>
    </citation>
    <scope>NUCLEOTIDE SEQUENCE</scope>
    <source>
        <strain evidence="1">MGC-MH-2018</strain>
    </source>
</reference>
<dbReference type="EMBL" id="JAFIQS020000004">
    <property type="protein sequence ID" value="KAH9483168.1"/>
    <property type="molecule type" value="Genomic_DNA"/>
</dbReference>
<comment type="caution">
    <text evidence="1">The sequence shown here is derived from an EMBL/GenBank/DDBJ whole genome shotgun (WGS) entry which is preliminary data.</text>
</comment>
<keyword evidence="1" id="KW-0503">Monooxygenase</keyword>
<proteinExistence type="predicted"/>
<organism evidence="1 2">
    <name type="scientific">Psilocybe cubensis</name>
    <name type="common">Psychedelic mushroom</name>
    <name type="synonym">Stropharia cubensis</name>
    <dbReference type="NCBI Taxonomy" id="181762"/>
    <lineage>
        <taxon>Eukaryota</taxon>
        <taxon>Fungi</taxon>
        <taxon>Dikarya</taxon>
        <taxon>Basidiomycota</taxon>
        <taxon>Agaricomycotina</taxon>
        <taxon>Agaricomycetes</taxon>
        <taxon>Agaricomycetidae</taxon>
        <taxon>Agaricales</taxon>
        <taxon>Agaricineae</taxon>
        <taxon>Strophariaceae</taxon>
        <taxon>Psilocybe</taxon>
    </lineage>
</organism>
<dbReference type="Proteomes" id="UP000664032">
    <property type="component" value="Unassembled WGS sequence"/>
</dbReference>
<evidence type="ECO:0000313" key="1">
    <source>
        <dbReference type="EMBL" id="KAH9483168.1"/>
    </source>
</evidence>
<protein>
    <submittedName>
        <fullName evidence="1">Cytochrome P450 monooxygenase 75</fullName>
    </submittedName>
</protein>
<name>A0ACB8H589_PSICU</name>
<evidence type="ECO:0000313" key="2">
    <source>
        <dbReference type="Proteomes" id="UP000664032"/>
    </source>
</evidence>